<evidence type="ECO:0000313" key="3">
    <source>
        <dbReference type="Proteomes" id="UP000298416"/>
    </source>
</evidence>
<dbReference type="InterPro" id="IPR006873">
    <property type="entry name" value="DUF620"/>
</dbReference>
<gene>
    <name evidence="2" type="ORF">SASPL_147751</name>
</gene>
<proteinExistence type="predicted"/>
<protein>
    <submittedName>
        <fullName evidence="2">Uncharacterized protein</fullName>
    </submittedName>
</protein>
<feature type="compositionally biased region" description="Basic residues" evidence="1">
    <location>
        <begin position="63"/>
        <end position="74"/>
    </location>
</feature>
<dbReference type="Pfam" id="PF04788">
    <property type="entry name" value="DUF620"/>
    <property type="match status" value="1"/>
</dbReference>
<dbReference type="AlphaFoldDB" id="A0A8X8Z6T6"/>
<dbReference type="Proteomes" id="UP000298416">
    <property type="component" value="Unassembled WGS sequence"/>
</dbReference>
<accession>A0A8X8Z6T6</accession>
<name>A0A8X8Z6T6_SALSN</name>
<keyword evidence="3" id="KW-1185">Reference proteome</keyword>
<evidence type="ECO:0000256" key="1">
    <source>
        <dbReference type="SAM" id="MobiDB-lite"/>
    </source>
</evidence>
<evidence type="ECO:0000313" key="2">
    <source>
        <dbReference type="EMBL" id="KAG6393508.1"/>
    </source>
</evidence>
<dbReference type="PANTHER" id="PTHR31300:SF30">
    <property type="entry name" value="EMB|CAB81597.1"/>
    <property type="match status" value="1"/>
</dbReference>
<dbReference type="PANTHER" id="PTHR31300">
    <property type="entry name" value="LIPASE"/>
    <property type="match status" value="1"/>
</dbReference>
<dbReference type="EMBL" id="PNBA02000018">
    <property type="protein sequence ID" value="KAG6393508.1"/>
    <property type="molecule type" value="Genomic_DNA"/>
</dbReference>
<sequence length="372" mass="41785">MTKTTYTHQTQKPQHSSSTLMKNFWKKLGGDQIGEPLKPIPEIPVPDEMSEVVPTSNTSVKARLTRSRARRHSPDHKGHVVHIQFLLDVIGAQSLPIFSPNSINYHDVKTYREKKLMASYIVQQYVAASGGDALDLIENMSVLGKVTMAIVNQNIKKSMNRVEHGAFLLYQQKRIRHAPWSLELMVSGSKMSAGCNGKVTWRQTQWHATCDPAQPLRRSLQGLDPKGIAELFSNSISMGEREIDGQNCFLLELVSSQPSTSSAETIKHTVNGYFSQKTGLLIHLEDTHLRSIETASCELRWMTKTSSSIQDYRPVAGVVIAHGGRTQVSVSSGSVMEEVWSVEEIDFNLKWMSKDFFAAPAGVEEWRSRYRR</sequence>
<feature type="region of interest" description="Disordered" evidence="1">
    <location>
        <begin position="42"/>
        <end position="75"/>
    </location>
</feature>
<comment type="caution">
    <text evidence="2">The sequence shown here is derived from an EMBL/GenBank/DDBJ whole genome shotgun (WGS) entry which is preliminary data.</text>
</comment>
<organism evidence="2">
    <name type="scientific">Salvia splendens</name>
    <name type="common">Scarlet sage</name>
    <dbReference type="NCBI Taxonomy" id="180675"/>
    <lineage>
        <taxon>Eukaryota</taxon>
        <taxon>Viridiplantae</taxon>
        <taxon>Streptophyta</taxon>
        <taxon>Embryophyta</taxon>
        <taxon>Tracheophyta</taxon>
        <taxon>Spermatophyta</taxon>
        <taxon>Magnoliopsida</taxon>
        <taxon>eudicotyledons</taxon>
        <taxon>Gunneridae</taxon>
        <taxon>Pentapetalae</taxon>
        <taxon>asterids</taxon>
        <taxon>lamiids</taxon>
        <taxon>Lamiales</taxon>
        <taxon>Lamiaceae</taxon>
        <taxon>Nepetoideae</taxon>
        <taxon>Mentheae</taxon>
        <taxon>Salviinae</taxon>
        <taxon>Salvia</taxon>
        <taxon>Salvia subgen. Calosphace</taxon>
        <taxon>core Calosphace</taxon>
    </lineage>
</organism>
<reference evidence="2" key="2">
    <citation type="submission" date="2020-08" db="EMBL/GenBank/DDBJ databases">
        <title>Plant Genome Project.</title>
        <authorList>
            <person name="Zhang R.-G."/>
        </authorList>
    </citation>
    <scope>NUCLEOTIDE SEQUENCE</scope>
    <source>
        <strain evidence="2">Huo1</strain>
        <tissue evidence="2">Leaf</tissue>
    </source>
</reference>
<reference evidence="2" key="1">
    <citation type="submission" date="2018-01" db="EMBL/GenBank/DDBJ databases">
        <authorList>
            <person name="Mao J.F."/>
        </authorList>
    </citation>
    <scope>NUCLEOTIDE SEQUENCE</scope>
    <source>
        <strain evidence="2">Huo1</strain>
        <tissue evidence="2">Leaf</tissue>
    </source>
</reference>